<dbReference type="EMBL" id="CP046452">
    <property type="protein sequence ID" value="QGU01321.1"/>
    <property type="molecule type" value="Genomic_DNA"/>
</dbReference>
<dbReference type="NCBIfam" id="TIGR03317">
    <property type="entry name" value="ygfZ_signature"/>
    <property type="match status" value="1"/>
</dbReference>
<dbReference type="Proteomes" id="UP000427071">
    <property type="component" value="Chromosome"/>
</dbReference>
<gene>
    <name evidence="3" type="ORF">CKALI_02115</name>
</gene>
<feature type="domain" description="CAF17 C-terminal" evidence="2">
    <location>
        <begin position="267"/>
        <end position="330"/>
    </location>
</feature>
<dbReference type="SUPFAM" id="SSF103025">
    <property type="entry name" value="Folate-binding domain"/>
    <property type="match status" value="1"/>
</dbReference>
<dbReference type="Gene3D" id="3.30.1360.120">
    <property type="entry name" value="Probable tRNA modification gtpase trme, domain 1"/>
    <property type="match status" value="2"/>
</dbReference>
<keyword evidence="1" id="KW-0809">Transit peptide</keyword>
<dbReference type="PANTHER" id="PTHR22602">
    <property type="entry name" value="TRANSFERASE CAF17, MITOCHONDRIAL-RELATED"/>
    <property type="match status" value="1"/>
</dbReference>
<dbReference type="InterPro" id="IPR017703">
    <property type="entry name" value="YgfZ/GCV_T_CS"/>
</dbReference>
<accession>A0A6B8VNG1</accession>
<protein>
    <submittedName>
        <fullName evidence="3">Glycine cleavage system aminomethyltransferase T</fullName>
    </submittedName>
</protein>
<evidence type="ECO:0000313" key="3">
    <source>
        <dbReference type="EMBL" id="QGU01321.1"/>
    </source>
</evidence>
<sequence>MPPRLRATIGFVTSTVSPLLSRPGATGLVEDSPIDHAGVAWHYGAPLVEQGQLPAVVDRSHRAVIAVSGPDAATFLNNLLSQKLDDAPDGFSASALDLDSQGRILHHADVALRDGTFYLDVPASQSASLLSYLQKMVFWSEVTITDTDLAILTLLGDLPLPDCVFARHVAWSGPRRVDIAVSRSLIDATVTDLQSHGAALMGLMGFTAERVKALEPELGADLDDKSIPHEAPTLIERAVHLEKGCYRGQETVSRVHNLGRSPRVLVLLHLDGSAPALPSPGDPIVAGSRTVGRLGTVVHDHELGPIALGLVKRSALGSELMSGETALAVDLSSVPDDSAERPGRAAINRLRGMGVAD</sequence>
<reference evidence="4" key="1">
    <citation type="submission" date="2019-11" db="EMBL/GenBank/DDBJ databases">
        <title>Complete genome sequence of Corynebacterium kalinowskii 1959, a novel Corynebacterium species isolated from soil of a small paddock in Vilsendorf, Germany.</title>
        <authorList>
            <person name="Schaffert L."/>
            <person name="Ruwe M."/>
            <person name="Milse J."/>
            <person name="Hanuschka K."/>
            <person name="Ortseifen V."/>
            <person name="Droste J."/>
            <person name="Brandt D."/>
            <person name="Schlueter L."/>
            <person name="Kutter Y."/>
            <person name="Vinke S."/>
            <person name="Viehoefer P."/>
            <person name="Jacob L."/>
            <person name="Luebke N.-C."/>
            <person name="Schulte-Berndt E."/>
            <person name="Hain C."/>
            <person name="Linder M."/>
            <person name="Schmidt P."/>
            <person name="Wollenschlaeger L."/>
            <person name="Luttermann T."/>
            <person name="Thieme E."/>
            <person name="Hassa J."/>
            <person name="Haak M."/>
            <person name="Wittchen M."/>
            <person name="Mentz A."/>
            <person name="Persicke M."/>
            <person name="Busche T."/>
            <person name="Ruckert C."/>
        </authorList>
    </citation>
    <scope>NUCLEOTIDE SEQUENCE [LARGE SCALE GENOMIC DNA]</scope>
    <source>
        <strain evidence="4">1959</strain>
    </source>
</reference>
<dbReference type="GO" id="GO:0016226">
    <property type="term" value="P:iron-sulfur cluster assembly"/>
    <property type="evidence" value="ECO:0007669"/>
    <property type="project" value="TreeGrafter"/>
</dbReference>
<dbReference type="InterPro" id="IPR045179">
    <property type="entry name" value="YgfZ/GcvT"/>
</dbReference>
<evidence type="ECO:0000313" key="4">
    <source>
        <dbReference type="Proteomes" id="UP000427071"/>
    </source>
</evidence>
<dbReference type="KEGG" id="ckw:CKALI_02115"/>
<name>A0A6B8VNG1_9CORY</name>
<keyword evidence="4" id="KW-1185">Reference proteome</keyword>
<proteinExistence type="predicted"/>
<dbReference type="Pfam" id="PF25455">
    <property type="entry name" value="Beta-barrel_CAF17_C"/>
    <property type="match status" value="1"/>
</dbReference>
<evidence type="ECO:0000256" key="1">
    <source>
        <dbReference type="ARBA" id="ARBA00022946"/>
    </source>
</evidence>
<dbReference type="PANTHER" id="PTHR22602:SF0">
    <property type="entry name" value="TRANSFERASE CAF17, MITOCHONDRIAL-RELATED"/>
    <property type="match status" value="1"/>
</dbReference>
<dbReference type="AlphaFoldDB" id="A0A6B8VNG1"/>
<evidence type="ECO:0000259" key="2">
    <source>
        <dbReference type="Pfam" id="PF25455"/>
    </source>
</evidence>
<dbReference type="InterPro" id="IPR057460">
    <property type="entry name" value="CAF17_C"/>
</dbReference>
<dbReference type="InterPro" id="IPR027266">
    <property type="entry name" value="TrmE/GcvT-like"/>
</dbReference>
<organism evidence="3 4">
    <name type="scientific">Corynebacterium kalinowskii</name>
    <dbReference type="NCBI Taxonomy" id="2675216"/>
    <lineage>
        <taxon>Bacteria</taxon>
        <taxon>Bacillati</taxon>
        <taxon>Actinomycetota</taxon>
        <taxon>Actinomycetes</taxon>
        <taxon>Mycobacteriales</taxon>
        <taxon>Corynebacteriaceae</taxon>
        <taxon>Corynebacterium</taxon>
    </lineage>
</organism>